<evidence type="ECO:0000259" key="2">
    <source>
        <dbReference type="PROSITE" id="PS50110"/>
    </source>
</evidence>
<protein>
    <submittedName>
        <fullName evidence="3">KAP family P-loop domain protein</fullName>
    </submittedName>
</protein>
<dbReference type="SUPFAM" id="SSF52172">
    <property type="entry name" value="CheY-like"/>
    <property type="match status" value="1"/>
</dbReference>
<dbReference type="InterPro" id="IPR052754">
    <property type="entry name" value="NTPase_KAP_P-loop"/>
</dbReference>
<dbReference type="SMART" id="SM00448">
    <property type="entry name" value="REC"/>
    <property type="match status" value="1"/>
</dbReference>
<accession>A0ABY3Z1B9</accession>
<reference evidence="3 4" key="1">
    <citation type="submission" date="2022-03" db="EMBL/GenBank/DDBJ databases">
        <title>Complete genome of Streptomyces rimosus ssp. rimosus R7 (=ATCC 10970).</title>
        <authorList>
            <person name="Beganovic S."/>
            <person name="Ruckert C."/>
            <person name="Busche T."/>
            <person name="Kalinowski J."/>
            <person name="Wittmann C."/>
        </authorList>
    </citation>
    <scope>NUCLEOTIDE SEQUENCE [LARGE SCALE GENOMIC DNA]</scope>
    <source>
        <strain evidence="3 4">R7</strain>
    </source>
</reference>
<dbReference type="PANTHER" id="PTHR22674">
    <property type="entry name" value="NTPASE, KAP FAMILY P-LOOP DOMAIN-CONTAINING 1"/>
    <property type="match status" value="1"/>
</dbReference>
<keyword evidence="4" id="KW-1185">Reference proteome</keyword>
<organism evidence="3 4">
    <name type="scientific">Streptomyces rimosus subsp. rimosus</name>
    <dbReference type="NCBI Taxonomy" id="132474"/>
    <lineage>
        <taxon>Bacteria</taxon>
        <taxon>Bacillati</taxon>
        <taxon>Actinomycetota</taxon>
        <taxon>Actinomycetes</taxon>
        <taxon>Kitasatosporales</taxon>
        <taxon>Streptomycetaceae</taxon>
        <taxon>Streptomyces</taxon>
    </lineage>
</organism>
<name>A0ABY3Z1B9_STRRM</name>
<evidence type="ECO:0000313" key="3">
    <source>
        <dbReference type="EMBL" id="UNZ03360.1"/>
    </source>
</evidence>
<evidence type="ECO:0000256" key="1">
    <source>
        <dbReference type="PROSITE-ProRule" id="PRU00169"/>
    </source>
</evidence>
<dbReference type="InterPro" id="IPR011646">
    <property type="entry name" value="KAP_P-loop"/>
</dbReference>
<dbReference type="EMBL" id="CP094298">
    <property type="protein sequence ID" value="UNZ03360.1"/>
    <property type="molecule type" value="Genomic_DNA"/>
</dbReference>
<sequence length="630" mass="68477">MPGAGRTTGTDHGGDIVSSTQRLSLLNDEPVDSAGGDLLGAGRAARQLADLLLASRASTPFTLAVDAGWGMGKSSLMRLVDAELTTAPEVHTVWYNAWTSTGADALEGLIKSVLMRFDRRLLRRALHRVSEQRALLRVLRALATVAAGPLGAAGLVDELWSSLSVNSQARNEMRDAIRDLAQEWSQNAAYSPRRMLVVFIDDLDRCSEETVLAVCEAVKVYLDVPGLAFVIGCDRSVMGPSGLLRDLSPAGTAFMEKIFQTSYRIPVADGQDVREYIARCARTAGIEQLLDEPLVDLLAERSARNPRRIKRLVNGFVLEATLNPMWADHPPEAVLRTLLIQYFYADFYRMMTSPPGADEGDVVADFCTYRRVRTLLRTSAPVPDEERPMVEAFLAQRDVPQSLTDPYAVLERLERELPTVFPDMVTDAAFNSLLDGLLGLPRSEKLVRRLREGAPALVAAPQREPDIGAGAIPDARTGIVVRRGAGFPDFDPQAPLAGRTILWVDDRPENNTSLAAWFRREGATVETAVDSAAADAAIAARVPSLIISDIARGTDDRAGFTHVAALRRDERYTGPVVFFAGRVTPARQDTARDLGALGVAADADELIRLIRGAFAAPYAPPVHPSAARPR</sequence>
<dbReference type="InterPro" id="IPR011006">
    <property type="entry name" value="CheY-like_superfamily"/>
</dbReference>
<dbReference type="InterPro" id="IPR001789">
    <property type="entry name" value="Sig_transdc_resp-reg_receiver"/>
</dbReference>
<dbReference type="Pfam" id="PF07693">
    <property type="entry name" value="KAP_NTPase"/>
    <property type="match status" value="1"/>
</dbReference>
<gene>
    <name evidence="3" type="ORF">SRIMR7_14480</name>
</gene>
<keyword evidence="1" id="KW-0597">Phosphoprotein</keyword>
<feature type="domain" description="Response regulatory" evidence="2">
    <location>
        <begin position="500"/>
        <end position="614"/>
    </location>
</feature>
<proteinExistence type="predicted"/>
<dbReference type="SUPFAM" id="SSF52540">
    <property type="entry name" value="P-loop containing nucleoside triphosphate hydrolases"/>
    <property type="match status" value="1"/>
</dbReference>
<evidence type="ECO:0000313" key="4">
    <source>
        <dbReference type="Proteomes" id="UP000829494"/>
    </source>
</evidence>
<dbReference type="InterPro" id="IPR027417">
    <property type="entry name" value="P-loop_NTPase"/>
</dbReference>
<dbReference type="Gene3D" id="3.40.50.2300">
    <property type="match status" value="1"/>
</dbReference>
<dbReference type="Proteomes" id="UP000829494">
    <property type="component" value="Chromosome"/>
</dbReference>
<dbReference type="PANTHER" id="PTHR22674:SF6">
    <property type="entry name" value="NTPASE KAP FAMILY P-LOOP DOMAIN-CONTAINING PROTEIN 1"/>
    <property type="match status" value="1"/>
</dbReference>
<dbReference type="PROSITE" id="PS50110">
    <property type="entry name" value="RESPONSE_REGULATORY"/>
    <property type="match status" value="1"/>
</dbReference>
<feature type="modified residue" description="4-aspartylphosphate" evidence="1">
    <location>
        <position position="549"/>
    </location>
</feature>